<organism evidence="2 3">
    <name type="scientific">Nocardioides koreensis</name>
    <dbReference type="NCBI Taxonomy" id="433651"/>
    <lineage>
        <taxon>Bacteria</taxon>
        <taxon>Bacillati</taxon>
        <taxon>Actinomycetota</taxon>
        <taxon>Actinomycetes</taxon>
        <taxon>Propionibacteriales</taxon>
        <taxon>Nocardioidaceae</taxon>
        <taxon>Nocardioides</taxon>
    </lineage>
</organism>
<protein>
    <recommendedName>
        <fullName evidence="1">Flavin reductase like domain-containing protein</fullName>
    </recommendedName>
</protein>
<feature type="domain" description="Flavin reductase like" evidence="1">
    <location>
        <begin position="39"/>
        <end position="184"/>
    </location>
</feature>
<dbReference type="SMART" id="SM00903">
    <property type="entry name" value="Flavin_Reduct"/>
    <property type="match status" value="1"/>
</dbReference>
<reference evidence="2 3" key="1">
    <citation type="journal article" date="2019" name="Int. J. Syst. Evol. Microbiol.">
        <title>The Global Catalogue of Microorganisms (GCM) 10K type strain sequencing project: providing services to taxonomists for standard genome sequencing and annotation.</title>
        <authorList>
            <consortium name="The Broad Institute Genomics Platform"/>
            <consortium name="The Broad Institute Genome Sequencing Center for Infectious Disease"/>
            <person name="Wu L."/>
            <person name="Ma J."/>
        </authorList>
    </citation>
    <scope>NUCLEOTIDE SEQUENCE [LARGE SCALE GENOMIC DNA]</scope>
    <source>
        <strain evidence="2 3">JCM 16022</strain>
    </source>
</reference>
<accession>A0ABN2ZWJ8</accession>
<dbReference type="Proteomes" id="UP001501771">
    <property type="component" value="Unassembled WGS sequence"/>
</dbReference>
<dbReference type="InterPro" id="IPR002563">
    <property type="entry name" value="Flavin_Rdtase-like_dom"/>
</dbReference>
<keyword evidence="3" id="KW-1185">Reference proteome</keyword>
<sequence length="186" mass="19812">MRAATRLGGPAARRTLACVTIHSEHPFLDPEPDPVRRWRGRLGGAVTLWTAGDETGRAGLTVTSLMVANGEPPRVLGLLDPDSDLADTLVRTGRAVVQLLGWEHRGLADAFAGTAPAPGGPFRTGEFESTPWGPRLLGADTWAGVALESTAEVGWSSLVTCTLERVEVGEADVPLVHRRGRYSRGE</sequence>
<evidence type="ECO:0000313" key="3">
    <source>
        <dbReference type="Proteomes" id="UP001501771"/>
    </source>
</evidence>
<dbReference type="InterPro" id="IPR012349">
    <property type="entry name" value="Split_barrel_FMN-bd"/>
</dbReference>
<comment type="caution">
    <text evidence="2">The sequence shown here is derived from an EMBL/GenBank/DDBJ whole genome shotgun (WGS) entry which is preliminary data.</text>
</comment>
<dbReference type="Gene3D" id="2.30.110.10">
    <property type="entry name" value="Electron Transport, Fmn-binding Protein, Chain A"/>
    <property type="match status" value="1"/>
</dbReference>
<evidence type="ECO:0000259" key="1">
    <source>
        <dbReference type="SMART" id="SM00903"/>
    </source>
</evidence>
<dbReference type="SUPFAM" id="SSF50475">
    <property type="entry name" value="FMN-binding split barrel"/>
    <property type="match status" value="1"/>
</dbReference>
<proteinExistence type="predicted"/>
<dbReference type="EMBL" id="BAAAQR010000007">
    <property type="protein sequence ID" value="GAA2148247.1"/>
    <property type="molecule type" value="Genomic_DNA"/>
</dbReference>
<dbReference type="Pfam" id="PF01613">
    <property type="entry name" value="Flavin_Reduct"/>
    <property type="match status" value="1"/>
</dbReference>
<name>A0ABN2ZWJ8_9ACTN</name>
<gene>
    <name evidence="2" type="ORF">GCM10009844_26440</name>
</gene>
<evidence type="ECO:0000313" key="2">
    <source>
        <dbReference type="EMBL" id="GAA2148247.1"/>
    </source>
</evidence>